<keyword evidence="6" id="KW-1185">Reference proteome</keyword>
<name>A0AAE0LA06_9CHLO</name>
<feature type="transmembrane region" description="Helical" evidence="4">
    <location>
        <begin position="490"/>
        <end position="511"/>
    </location>
</feature>
<proteinExistence type="predicted"/>
<dbReference type="InterPro" id="IPR013762">
    <property type="entry name" value="Integrase-like_cat_sf"/>
</dbReference>
<sequence length="654" mass="73757">MDSGYEHLRRSTRSGVQVGSGDMECAGGGEPTIEEVEDMAGDPSAAPQATQKRMEAMGTLEHERARYVQKVRSVGAAVPLLTERAHLMAATFEDWRDVHFLVRGAACGIGWSSRPVEMDELFRVPNYVGDEHMEGMERGIDKELLKARIFPADDMLPWGISALGMVEKLRNGKVKYRPVWDYSRPVDIGIKARIEMEKDKFSSVKDAYALPRPGYWMVKVDLDSTYRSVMEFLRVLLSTEGAVCTTAISRDRVDFWYNGRKVVLFREDVKEDFFAIDSSGTKGMGGLMEERFFLHSWEDAAKWWGPPRHLPLLKHLFLMCMRYDIRLRPVYITTKDSKLADLLSRMELQQFHMEHRAFMRAYVWRPDRDDWMLSPAEWHSLDMEFGPFTLDSSGGGLRNPHSVVQALLQEQRRYEDEALARSTRGAYSTGARAFVAFCIAFACLGCLEPLLSASDDVLVWFITFSSWFVAPSTIKNYLAGNLMDMSRYVVIGSLSELALLAAVLVGFFGLFRKDNLTVGMEDACNSRAALVRDHVLFTVDGETVWIRVRPGDSPLFVVEKVVGKKVQVVPLTNAGLMRGTKRLAAVAGLQPEAYTGHSLRRGRATAAKQLEVHTMYIKTQGDWRSDCYERYCELEPEKRLILPGAMAAAAAALK</sequence>
<dbReference type="GO" id="GO:0003677">
    <property type="term" value="F:DNA binding"/>
    <property type="evidence" value="ECO:0007669"/>
    <property type="project" value="UniProtKB-KW"/>
</dbReference>
<accession>A0AAE0LA06</accession>
<dbReference type="InterPro" id="IPR010998">
    <property type="entry name" value="Integrase_recombinase_N"/>
</dbReference>
<dbReference type="AlphaFoldDB" id="A0AAE0LA06"/>
<dbReference type="EMBL" id="LGRX02005986">
    <property type="protein sequence ID" value="KAK3277666.1"/>
    <property type="molecule type" value="Genomic_DNA"/>
</dbReference>
<evidence type="ECO:0000256" key="3">
    <source>
        <dbReference type="SAM" id="MobiDB-lite"/>
    </source>
</evidence>
<keyword evidence="2" id="KW-0233">DNA recombination</keyword>
<dbReference type="PANTHER" id="PTHR34605">
    <property type="entry name" value="PHAGE_INTEGRASE DOMAIN-CONTAINING PROTEIN"/>
    <property type="match status" value="1"/>
</dbReference>
<dbReference type="InterPro" id="IPR011010">
    <property type="entry name" value="DNA_brk_join_enz"/>
</dbReference>
<dbReference type="Gene3D" id="1.10.150.130">
    <property type="match status" value="1"/>
</dbReference>
<dbReference type="PANTHER" id="PTHR34605:SF5">
    <property type="entry name" value="INTEGRASE_RECOMBINASE XERD HOMOLOG"/>
    <property type="match status" value="1"/>
</dbReference>
<keyword evidence="1" id="KW-0238">DNA-binding</keyword>
<dbReference type="GO" id="GO:0006310">
    <property type="term" value="P:DNA recombination"/>
    <property type="evidence" value="ECO:0007669"/>
    <property type="project" value="UniProtKB-KW"/>
</dbReference>
<feature type="transmembrane region" description="Helical" evidence="4">
    <location>
        <begin position="431"/>
        <end position="451"/>
    </location>
</feature>
<organism evidence="5 6">
    <name type="scientific">Cymbomonas tetramitiformis</name>
    <dbReference type="NCBI Taxonomy" id="36881"/>
    <lineage>
        <taxon>Eukaryota</taxon>
        <taxon>Viridiplantae</taxon>
        <taxon>Chlorophyta</taxon>
        <taxon>Pyramimonadophyceae</taxon>
        <taxon>Pyramimonadales</taxon>
        <taxon>Pyramimonadaceae</taxon>
        <taxon>Cymbomonas</taxon>
    </lineage>
</organism>
<evidence type="ECO:0000256" key="4">
    <source>
        <dbReference type="SAM" id="Phobius"/>
    </source>
</evidence>
<reference evidence="5 6" key="1">
    <citation type="journal article" date="2015" name="Genome Biol. Evol.">
        <title>Comparative Genomics of a Bacterivorous Green Alga Reveals Evolutionary Causalities and Consequences of Phago-Mixotrophic Mode of Nutrition.</title>
        <authorList>
            <person name="Burns J.A."/>
            <person name="Paasch A."/>
            <person name="Narechania A."/>
            <person name="Kim E."/>
        </authorList>
    </citation>
    <scope>NUCLEOTIDE SEQUENCE [LARGE SCALE GENOMIC DNA]</scope>
    <source>
        <strain evidence="5 6">PLY_AMNH</strain>
    </source>
</reference>
<evidence type="ECO:0000313" key="5">
    <source>
        <dbReference type="EMBL" id="KAK3277666.1"/>
    </source>
</evidence>
<evidence type="ECO:0000313" key="6">
    <source>
        <dbReference type="Proteomes" id="UP001190700"/>
    </source>
</evidence>
<keyword evidence="4" id="KW-0472">Membrane</keyword>
<dbReference type="SUPFAM" id="SSF56349">
    <property type="entry name" value="DNA breaking-rejoining enzymes"/>
    <property type="match status" value="1"/>
</dbReference>
<feature type="transmembrane region" description="Helical" evidence="4">
    <location>
        <begin position="457"/>
        <end position="478"/>
    </location>
</feature>
<comment type="caution">
    <text evidence="5">The sequence shown here is derived from an EMBL/GenBank/DDBJ whole genome shotgun (WGS) entry which is preliminary data.</text>
</comment>
<keyword evidence="4" id="KW-0812">Transmembrane</keyword>
<dbReference type="Gene3D" id="1.10.443.10">
    <property type="entry name" value="Intergrase catalytic core"/>
    <property type="match status" value="1"/>
</dbReference>
<dbReference type="InterPro" id="IPR052925">
    <property type="entry name" value="Phage_Integrase-like_Recomb"/>
</dbReference>
<gene>
    <name evidence="5" type="ORF">CYMTET_14342</name>
</gene>
<evidence type="ECO:0000256" key="1">
    <source>
        <dbReference type="ARBA" id="ARBA00023125"/>
    </source>
</evidence>
<protein>
    <submittedName>
        <fullName evidence="5">Uncharacterized protein</fullName>
    </submittedName>
</protein>
<dbReference type="Proteomes" id="UP001190700">
    <property type="component" value="Unassembled WGS sequence"/>
</dbReference>
<dbReference type="GO" id="GO:0015074">
    <property type="term" value="P:DNA integration"/>
    <property type="evidence" value="ECO:0007669"/>
    <property type="project" value="InterPro"/>
</dbReference>
<keyword evidence="4" id="KW-1133">Transmembrane helix</keyword>
<evidence type="ECO:0000256" key="2">
    <source>
        <dbReference type="ARBA" id="ARBA00023172"/>
    </source>
</evidence>
<feature type="region of interest" description="Disordered" evidence="3">
    <location>
        <begin position="1"/>
        <end position="24"/>
    </location>
</feature>